<evidence type="ECO:0000313" key="1">
    <source>
        <dbReference type="EMBL" id="SFO35055.1"/>
    </source>
</evidence>
<dbReference type="AlphaFoldDB" id="A0A1I5GGA4"/>
<name>A0A1I5GGA4_PSUAM</name>
<accession>A0A1I5GGA4</accession>
<gene>
    <name evidence="1" type="ORF">SAMN05216207_104642</name>
</gene>
<protein>
    <submittedName>
        <fullName evidence="1">Uncharacterized protein</fullName>
    </submittedName>
</protein>
<dbReference type="RefSeq" id="WP_093353519.1">
    <property type="nucleotide sequence ID" value="NZ_FOUY01000046.1"/>
</dbReference>
<dbReference type="EMBL" id="FOUY01000046">
    <property type="protein sequence ID" value="SFO35055.1"/>
    <property type="molecule type" value="Genomic_DNA"/>
</dbReference>
<dbReference type="Proteomes" id="UP000199614">
    <property type="component" value="Unassembled WGS sequence"/>
</dbReference>
<organism evidence="1 2">
    <name type="scientific">Pseudonocardia ammonioxydans</name>
    <dbReference type="NCBI Taxonomy" id="260086"/>
    <lineage>
        <taxon>Bacteria</taxon>
        <taxon>Bacillati</taxon>
        <taxon>Actinomycetota</taxon>
        <taxon>Actinomycetes</taxon>
        <taxon>Pseudonocardiales</taxon>
        <taxon>Pseudonocardiaceae</taxon>
        <taxon>Pseudonocardia</taxon>
    </lineage>
</organism>
<keyword evidence="2" id="KW-1185">Reference proteome</keyword>
<reference evidence="1 2" key="1">
    <citation type="submission" date="2016-10" db="EMBL/GenBank/DDBJ databases">
        <authorList>
            <person name="de Groot N.N."/>
        </authorList>
    </citation>
    <scope>NUCLEOTIDE SEQUENCE [LARGE SCALE GENOMIC DNA]</scope>
    <source>
        <strain evidence="1 2">CGMCC 4.1877</strain>
    </source>
</reference>
<evidence type="ECO:0000313" key="2">
    <source>
        <dbReference type="Proteomes" id="UP000199614"/>
    </source>
</evidence>
<proteinExistence type="predicted"/>
<sequence length="343" mass="35557">MSAPTSTTSSTATVGPGTVTAIVALTGVVDDTGDRLAVGCFARTLRARRPGFCVGQDWNRTAGITTDIRELRPGDPALPATAPDGTRWPAGAGALVATARYIDTRDGRDARALARAAGDGQSYGIGYRVPDGGARHRGGVREITDLDLYTWGPVLHGTSPFTRLTEIKSPHEGMEVKAVAGTAIRSVVDPVDMAACVLCGRPAVGTPTGDGPLPPTATAALTCAGCADRVVADLLAERGDDQTERAAGELTCAFCGERAGGRIGGRDLGRDVICPACVALMRDLADDNRRAARGDVPLTGPEEYDAARAFQRPLTMDAGANLVPDDSAAGLGWSPTTSARRRY</sequence>
<dbReference type="STRING" id="260086.SAMN05216207_104642"/>